<reference evidence="1" key="1">
    <citation type="journal article" date="2020" name="mSystems">
        <title>Genome- and Community-Level Interaction Insights into Carbon Utilization and Element Cycling Functions of Hydrothermarchaeota in Hydrothermal Sediment.</title>
        <authorList>
            <person name="Zhou Z."/>
            <person name="Liu Y."/>
            <person name="Xu W."/>
            <person name="Pan J."/>
            <person name="Luo Z.H."/>
            <person name="Li M."/>
        </authorList>
    </citation>
    <scope>NUCLEOTIDE SEQUENCE [LARGE SCALE GENOMIC DNA]</scope>
    <source>
        <strain evidence="1">HyVt-76</strain>
    </source>
</reference>
<dbReference type="GO" id="GO:0003913">
    <property type="term" value="F:DNA photolyase activity"/>
    <property type="evidence" value="ECO:0007669"/>
    <property type="project" value="TreeGrafter"/>
</dbReference>
<dbReference type="AlphaFoldDB" id="A0A7V5H5G1"/>
<protein>
    <recommendedName>
        <fullName evidence="2">DNA photolyase</fullName>
    </recommendedName>
</protein>
<proteinExistence type="predicted"/>
<dbReference type="EMBL" id="DRTD01000735">
    <property type="protein sequence ID" value="HHE56062.1"/>
    <property type="molecule type" value="Genomic_DNA"/>
</dbReference>
<name>A0A7V5H5G1_CALAY</name>
<dbReference type="PANTHER" id="PTHR37822:SF2">
    <property type="entry name" value="SPORE PHOTOPRODUCT LYASE"/>
    <property type="match status" value="1"/>
</dbReference>
<dbReference type="InterPro" id="IPR049539">
    <property type="entry name" value="SPL"/>
</dbReference>
<evidence type="ECO:0008006" key="2">
    <source>
        <dbReference type="Google" id="ProtNLM"/>
    </source>
</evidence>
<sequence>MAKKQNWQEKFQSFRKQTLFGLLPETEQQFLRELYYQFHFSFQEFRQITEAARDFEMWEITPLSKWVRQEILPSLEQAQGRTLREKFFTVFQNRLTELKARPKSYKNFHGSVPKKLNPTKLVDQKTDKNVFGWCPVASEKTVCCNLRTIDAVETCGYGCSYCTIQTFYSDRVVFDPDLKQKLENIPIDPQRLIHVCTGQSSDSLLWGNRNGMLDDLFDFARQHPNVLLEFKTKSANIGYFLEHEIPPNIVCTWSLNPQIIIDNEEHFTVSLAKRLEAAQKIAQRGVKIGFHFHPMIYYDVWKQAYSEIAKKIMNLFNPQSILFISFGSVTLIRPVIKQIRKKGFKTRILQMELVPDPHGKWTYPDAIKIEMFKTMHQAFAPWHQKVFFYLCMEKAEIWRQSFGYVYPKNERF</sequence>
<dbReference type="Pfam" id="PF20903">
    <property type="entry name" value="SPL"/>
    <property type="match status" value="1"/>
</dbReference>
<dbReference type="Gene3D" id="3.80.30.30">
    <property type="match status" value="1"/>
</dbReference>
<evidence type="ECO:0000313" key="1">
    <source>
        <dbReference type="EMBL" id="HHE56062.1"/>
    </source>
</evidence>
<dbReference type="GO" id="GO:1904047">
    <property type="term" value="F:S-adenosyl-L-methionine binding"/>
    <property type="evidence" value="ECO:0007669"/>
    <property type="project" value="TreeGrafter"/>
</dbReference>
<dbReference type="Proteomes" id="UP000886111">
    <property type="component" value="Unassembled WGS sequence"/>
</dbReference>
<comment type="caution">
    <text evidence="1">The sequence shown here is derived from an EMBL/GenBank/DDBJ whole genome shotgun (WGS) entry which is preliminary data.</text>
</comment>
<dbReference type="GO" id="GO:0051539">
    <property type="term" value="F:4 iron, 4 sulfur cluster binding"/>
    <property type="evidence" value="ECO:0007669"/>
    <property type="project" value="TreeGrafter"/>
</dbReference>
<accession>A0A7V5H5G1</accession>
<gene>
    <name evidence="1" type="ORF">ENL21_09785</name>
</gene>
<organism evidence="1">
    <name type="scientific">Caldithrix abyssi</name>
    <dbReference type="NCBI Taxonomy" id="187145"/>
    <lineage>
        <taxon>Bacteria</taxon>
        <taxon>Pseudomonadati</taxon>
        <taxon>Calditrichota</taxon>
        <taxon>Calditrichia</taxon>
        <taxon>Calditrichales</taxon>
        <taxon>Calditrichaceae</taxon>
        <taxon>Caldithrix</taxon>
    </lineage>
</organism>
<dbReference type="GO" id="GO:0042601">
    <property type="term" value="C:endospore-forming forespore"/>
    <property type="evidence" value="ECO:0007669"/>
    <property type="project" value="TreeGrafter"/>
</dbReference>
<feature type="non-terminal residue" evidence="1">
    <location>
        <position position="412"/>
    </location>
</feature>
<dbReference type="PANTHER" id="PTHR37822">
    <property type="entry name" value="SPORE PHOTOPRODUCT LYASE-RELATED"/>
    <property type="match status" value="1"/>
</dbReference>